<dbReference type="GO" id="GO:0000177">
    <property type="term" value="C:cytoplasmic exosome (RNase complex)"/>
    <property type="evidence" value="ECO:0007669"/>
    <property type="project" value="TreeGrafter"/>
</dbReference>
<dbReference type="SUPFAM" id="SSF54211">
    <property type="entry name" value="Ribosomal protein S5 domain 2-like"/>
    <property type="match status" value="1"/>
</dbReference>
<dbReference type="GO" id="GO:0016075">
    <property type="term" value="P:rRNA catabolic process"/>
    <property type="evidence" value="ECO:0007669"/>
    <property type="project" value="TreeGrafter"/>
</dbReference>
<dbReference type="GeneID" id="25262411"/>
<keyword evidence="6" id="KW-0812">Transmembrane</keyword>
<dbReference type="GO" id="GO:0000467">
    <property type="term" value="P:exonucleolytic trimming to generate mature 3'-end of 5.8S rRNA from tricistronic rRNA transcript (SSU-rRNA, 5.8S rRNA, LSU-rRNA)"/>
    <property type="evidence" value="ECO:0007669"/>
    <property type="project" value="TreeGrafter"/>
</dbReference>
<feature type="transmembrane region" description="Helical" evidence="6">
    <location>
        <begin position="139"/>
        <end position="162"/>
    </location>
</feature>
<dbReference type="GO" id="GO:0035925">
    <property type="term" value="F:mRNA 3'-UTR AU-rich region binding"/>
    <property type="evidence" value="ECO:0007669"/>
    <property type="project" value="TreeGrafter"/>
</dbReference>
<keyword evidence="5" id="KW-0694">RNA-binding</keyword>
<dbReference type="OMA" id="GPQFENG"/>
<evidence type="ECO:0000256" key="2">
    <source>
        <dbReference type="ARBA" id="ARBA00004496"/>
    </source>
</evidence>
<dbReference type="GO" id="GO:0071038">
    <property type="term" value="P:TRAMP-dependent tRNA surveillance pathway"/>
    <property type="evidence" value="ECO:0007669"/>
    <property type="project" value="TreeGrafter"/>
</dbReference>
<accession>A0A066W8N0</accession>
<dbReference type="GO" id="GO:0034476">
    <property type="term" value="P:U5 snRNA 3'-end processing"/>
    <property type="evidence" value="ECO:0007669"/>
    <property type="project" value="TreeGrafter"/>
</dbReference>
<evidence type="ECO:0000259" key="7">
    <source>
        <dbReference type="Pfam" id="PF01138"/>
    </source>
</evidence>
<keyword evidence="6" id="KW-1133">Transmembrane helix</keyword>
<keyword evidence="6" id="KW-0472">Membrane</keyword>
<dbReference type="GO" id="GO:0005840">
    <property type="term" value="C:ribosome"/>
    <property type="evidence" value="ECO:0007669"/>
    <property type="project" value="UniProtKB-KW"/>
</dbReference>
<dbReference type="GO" id="GO:0000176">
    <property type="term" value="C:nuclear exosome (RNase complex)"/>
    <property type="evidence" value="ECO:0007669"/>
    <property type="project" value="TreeGrafter"/>
</dbReference>
<dbReference type="Pfam" id="PF01138">
    <property type="entry name" value="RNase_PH"/>
    <property type="match status" value="1"/>
</dbReference>
<sequence length="308" mass="33047">MPVGTIPDVSLAEVDFVYAALASGIREDGRAIDDFRQPSFRFGSSWGNVEVTLGETKVLAAVSSSVVTPRDGRPYEGFLNIQCELGAMAGAQYDPNTRSSLEEEARFERVLDKTLRRSDVVDKEALCLVAGKQVFAINLAIHFLNGAGSLISAAVLAGIVALRHYRRPDFTVIGSDVTIHSPSERVPIPLAMHHLPFSLEYALFRLRSAKAATSGATKGSAAMGEGRVVAVPDPSLLEDRLAEGVFIAILNAHREVCVLEKGGGAPIDADMVLALLSRAAVRVEKLHEQVEIALKDDLKTRSLALGAF</sequence>
<dbReference type="PANTHER" id="PTHR11097">
    <property type="entry name" value="EXOSOME COMPLEX EXONUCLEASE RIBOSOMAL RNA PROCESSING PROTEIN"/>
    <property type="match status" value="1"/>
</dbReference>
<evidence type="ECO:0000256" key="1">
    <source>
        <dbReference type="ARBA" id="ARBA00004123"/>
    </source>
</evidence>
<dbReference type="InterPro" id="IPR033100">
    <property type="entry name" value="Rrp45"/>
</dbReference>
<dbReference type="InterPro" id="IPR050590">
    <property type="entry name" value="Exosome_comp_Rrp42_subfam"/>
</dbReference>
<keyword evidence="8" id="KW-0687">Ribonucleoprotein</keyword>
<feature type="domain" description="Exoribonuclease phosphorolytic" evidence="7">
    <location>
        <begin position="35"/>
        <end position="168"/>
    </location>
</feature>
<keyword evidence="9" id="KW-1185">Reference proteome</keyword>
<dbReference type="Proteomes" id="UP000027361">
    <property type="component" value="Unassembled WGS sequence"/>
</dbReference>
<evidence type="ECO:0000313" key="9">
    <source>
        <dbReference type="Proteomes" id="UP000027361"/>
    </source>
</evidence>
<dbReference type="SUPFAM" id="SSF55666">
    <property type="entry name" value="Ribonuclease PH domain 2-like"/>
    <property type="match status" value="1"/>
</dbReference>
<dbReference type="Gene3D" id="3.30.230.70">
    <property type="entry name" value="GHMP Kinase, N-terminal domain"/>
    <property type="match status" value="1"/>
</dbReference>
<proteinExistence type="inferred from homology"/>
<protein>
    <submittedName>
        <fullName evidence="8">Ribosomal protein S5 domain 2-like protein</fullName>
    </submittedName>
</protein>
<evidence type="ECO:0000256" key="4">
    <source>
        <dbReference type="ARBA" id="ARBA00022490"/>
    </source>
</evidence>
<evidence type="ECO:0000256" key="5">
    <source>
        <dbReference type="ARBA" id="ARBA00022884"/>
    </source>
</evidence>
<name>A0A066W8N0_TILAU</name>
<dbReference type="AlphaFoldDB" id="A0A066W8N0"/>
<dbReference type="InterPro" id="IPR027408">
    <property type="entry name" value="PNPase/RNase_PH_dom_sf"/>
</dbReference>
<dbReference type="PANTHER" id="PTHR11097:SF14">
    <property type="entry name" value="EXOSOME COMPLEX COMPONENT RRP45"/>
    <property type="match status" value="1"/>
</dbReference>
<dbReference type="EMBL" id="JMSN01000031">
    <property type="protein sequence ID" value="KDN47145.1"/>
    <property type="molecule type" value="Genomic_DNA"/>
</dbReference>
<dbReference type="STRING" id="1037660.A0A066W8N0"/>
<dbReference type="FunCoup" id="A0A066W8N0">
    <property type="interactions" value="545"/>
</dbReference>
<comment type="subcellular location">
    <subcellularLocation>
        <location evidence="2">Cytoplasm</location>
    </subcellularLocation>
    <subcellularLocation>
        <location evidence="1">Nucleus</location>
    </subcellularLocation>
</comment>
<dbReference type="GO" id="GO:0071028">
    <property type="term" value="P:nuclear mRNA surveillance"/>
    <property type="evidence" value="ECO:0007669"/>
    <property type="project" value="TreeGrafter"/>
</dbReference>
<evidence type="ECO:0000256" key="6">
    <source>
        <dbReference type="SAM" id="Phobius"/>
    </source>
</evidence>
<dbReference type="GO" id="GO:0071035">
    <property type="term" value="P:nuclear polyadenylation-dependent rRNA catabolic process"/>
    <property type="evidence" value="ECO:0007669"/>
    <property type="project" value="TreeGrafter"/>
</dbReference>
<organism evidence="8 9">
    <name type="scientific">Tilletiaria anomala (strain ATCC 24038 / CBS 436.72 / UBC 951)</name>
    <dbReference type="NCBI Taxonomy" id="1037660"/>
    <lineage>
        <taxon>Eukaryota</taxon>
        <taxon>Fungi</taxon>
        <taxon>Dikarya</taxon>
        <taxon>Basidiomycota</taxon>
        <taxon>Ustilaginomycotina</taxon>
        <taxon>Exobasidiomycetes</taxon>
        <taxon>Georgefischeriales</taxon>
        <taxon>Tilletiariaceae</taxon>
        <taxon>Tilletiaria</taxon>
    </lineage>
</organism>
<comment type="caution">
    <text evidence="8">The sequence shown here is derived from an EMBL/GenBank/DDBJ whole genome shotgun (WGS) entry which is preliminary data.</text>
</comment>
<dbReference type="InterPro" id="IPR020568">
    <property type="entry name" value="Ribosomal_Su5_D2-typ_SF"/>
</dbReference>
<dbReference type="HOGENOM" id="CLU_038194_0_0_1"/>
<reference evidence="8 9" key="1">
    <citation type="submission" date="2014-05" db="EMBL/GenBank/DDBJ databases">
        <title>Draft genome sequence of a rare smut relative, Tilletiaria anomala UBC 951.</title>
        <authorList>
            <consortium name="DOE Joint Genome Institute"/>
            <person name="Toome M."/>
            <person name="Kuo A."/>
            <person name="Henrissat B."/>
            <person name="Lipzen A."/>
            <person name="Tritt A."/>
            <person name="Yoshinaga Y."/>
            <person name="Zane M."/>
            <person name="Barry K."/>
            <person name="Grigoriev I.V."/>
            <person name="Spatafora J.W."/>
            <person name="Aimea M.C."/>
        </authorList>
    </citation>
    <scope>NUCLEOTIDE SEQUENCE [LARGE SCALE GENOMIC DNA]</scope>
    <source>
        <strain evidence="8 9">UBC 951</strain>
    </source>
</reference>
<dbReference type="GO" id="GO:0034475">
    <property type="term" value="P:U4 snRNA 3'-end processing"/>
    <property type="evidence" value="ECO:0007669"/>
    <property type="project" value="TreeGrafter"/>
</dbReference>
<evidence type="ECO:0000256" key="3">
    <source>
        <dbReference type="ARBA" id="ARBA00006678"/>
    </source>
</evidence>
<dbReference type="InParanoid" id="A0A066W8N0"/>
<dbReference type="InterPro" id="IPR001247">
    <property type="entry name" value="ExoRNase_PH_dom1"/>
</dbReference>
<dbReference type="GO" id="GO:0034473">
    <property type="term" value="P:U1 snRNA 3'-end processing"/>
    <property type="evidence" value="ECO:0007669"/>
    <property type="project" value="TreeGrafter"/>
</dbReference>
<comment type="similarity">
    <text evidence="3">Belongs to the RNase PH family.</text>
</comment>
<dbReference type="OrthoDB" id="10264038at2759"/>
<keyword evidence="4" id="KW-0963">Cytoplasm</keyword>
<dbReference type="CDD" id="cd11368">
    <property type="entry name" value="RNase_PH_RRP45"/>
    <property type="match status" value="1"/>
</dbReference>
<dbReference type="InterPro" id="IPR036345">
    <property type="entry name" value="ExoRNase_PH_dom2_sf"/>
</dbReference>
<gene>
    <name evidence="8" type="ORF">K437DRAFT_223205</name>
</gene>
<evidence type="ECO:0000313" key="8">
    <source>
        <dbReference type="EMBL" id="KDN47145.1"/>
    </source>
</evidence>
<keyword evidence="8" id="KW-0689">Ribosomal protein</keyword>
<dbReference type="RefSeq" id="XP_013243766.1">
    <property type="nucleotide sequence ID" value="XM_013388312.1"/>
</dbReference>